<evidence type="ECO:0000256" key="6">
    <source>
        <dbReference type="NCBIfam" id="TIGR01227"/>
    </source>
</evidence>
<reference evidence="9 10" key="1">
    <citation type="submission" date="2024-01" db="EMBL/GenBank/DDBJ databases">
        <title>Sphingobacterium tenebrionis sp. nov., a novel endophyte isolated from tenebrio molitor intestines.</title>
        <authorList>
            <person name="Zhang C."/>
        </authorList>
    </citation>
    <scope>NUCLEOTIDE SEQUENCE [LARGE SCALE GENOMIC DNA]</scope>
    <source>
        <strain evidence="9 10">PU5-4</strain>
    </source>
</reference>
<feature type="binding site" evidence="5">
    <location>
        <position position="163"/>
    </location>
    <ligand>
        <name>Mn(2+)</name>
        <dbReference type="ChEBI" id="CHEBI:29035"/>
        <label>1</label>
    </ligand>
</feature>
<evidence type="ECO:0000256" key="8">
    <source>
        <dbReference type="RuleBase" id="RU003684"/>
    </source>
</evidence>
<evidence type="ECO:0000256" key="2">
    <source>
        <dbReference type="ARBA" id="ARBA00022801"/>
    </source>
</evidence>
<dbReference type="HAMAP" id="MF_00737">
    <property type="entry name" value="Formimidoylglutam"/>
    <property type="match status" value="1"/>
</dbReference>
<evidence type="ECO:0000256" key="4">
    <source>
        <dbReference type="ARBA" id="ARBA00023211"/>
    </source>
</evidence>
<dbReference type="GO" id="GO:0050415">
    <property type="term" value="F:formimidoylglutamase activity"/>
    <property type="evidence" value="ECO:0007669"/>
    <property type="project" value="UniProtKB-EC"/>
</dbReference>
<accession>A0ABU8I3J9</accession>
<feature type="binding site" evidence="5">
    <location>
        <position position="252"/>
    </location>
    <ligand>
        <name>Mn(2+)</name>
        <dbReference type="ChEBI" id="CHEBI:29035"/>
        <label>2</label>
    </ligand>
</feature>
<dbReference type="InterPro" id="IPR005923">
    <property type="entry name" value="HutG"/>
</dbReference>
<comment type="caution">
    <text evidence="9">The sequence shown here is derived from an EMBL/GenBank/DDBJ whole genome shotgun (WGS) entry which is preliminary data.</text>
</comment>
<feature type="binding site" evidence="5">
    <location>
        <position position="135"/>
    </location>
    <ligand>
        <name>Mn(2+)</name>
        <dbReference type="ChEBI" id="CHEBI:29035"/>
        <label>1</label>
    </ligand>
</feature>
<comment type="similarity">
    <text evidence="5 7 8">Belongs to the arginase family.</text>
</comment>
<dbReference type="InterPro" id="IPR020855">
    <property type="entry name" value="Ureohydrolase_Mn_BS"/>
</dbReference>
<dbReference type="InterPro" id="IPR006035">
    <property type="entry name" value="Ureohydrolase"/>
</dbReference>
<dbReference type="SUPFAM" id="SSF52768">
    <property type="entry name" value="Arginase/deacetylase"/>
    <property type="match status" value="1"/>
</dbReference>
<evidence type="ECO:0000256" key="1">
    <source>
        <dbReference type="ARBA" id="ARBA00022723"/>
    </source>
</evidence>
<keyword evidence="2 5" id="KW-0378">Hydrolase</keyword>
<comment type="function">
    <text evidence="5">Catalyzes the conversion of N-formimidoyl-L-glutamate to L-glutamate and formamide.</text>
</comment>
<keyword evidence="10" id="KW-1185">Reference proteome</keyword>
<comment type="pathway">
    <text evidence="5">Amino-acid degradation; L-histidine degradation into L-glutamate; L-glutamate from N-formimidoyl-L-glutamate (hydrolase route): step 1/1.</text>
</comment>
<evidence type="ECO:0000256" key="3">
    <source>
        <dbReference type="ARBA" id="ARBA00022808"/>
    </source>
</evidence>
<keyword evidence="3 5" id="KW-0369">Histidine metabolism</keyword>
<dbReference type="EMBL" id="JAYLLN010000008">
    <property type="protein sequence ID" value="MEI5984307.1"/>
    <property type="molecule type" value="Genomic_DNA"/>
</dbReference>
<dbReference type="PROSITE" id="PS01053">
    <property type="entry name" value="ARGINASE_1"/>
    <property type="match status" value="1"/>
</dbReference>
<dbReference type="Gene3D" id="3.40.800.10">
    <property type="entry name" value="Ureohydrolase domain"/>
    <property type="match status" value="1"/>
</dbReference>
<feature type="binding site" evidence="5">
    <location>
        <position position="159"/>
    </location>
    <ligand>
        <name>Mn(2+)</name>
        <dbReference type="ChEBI" id="CHEBI:29035"/>
        <label>2</label>
    </ligand>
</feature>
<dbReference type="PIRSF" id="PIRSF036979">
    <property type="entry name" value="Arginase"/>
    <property type="match status" value="1"/>
</dbReference>
<evidence type="ECO:0000256" key="7">
    <source>
        <dbReference type="PROSITE-ProRule" id="PRU00742"/>
    </source>
</evidence>
<dbReference type="NCBIfam" id="TIGR01227">
    <property type="entry name" value="hutG"/>
    <property type="match status" value="1"/>
</dbReference>
<sequence>MEALVQVYYQPVDRNLWTGRIDGTDESFLRWHQKIELIDLNDQPPLKGKIVFLGFVCDEGVHRNQGRVGAKEAPEALRKSIANLPVHFDGKTKLLDAGNVVCVGEELEEAQQELANRVTQIVKAGGFPILLGGGHEITYGHFKGLQAAKSGKIGIINIDAHLDIRATADGRANSGTGFYQIAEEAKQNNSAFRYMAIGIQDISNTKALFDYADSMGTKIVKAENIHHEQIDPIIQEIFEFANAVDHVYLTIDMDVFSPAFAPGVSASSFQGIMPTHGFYRIFETIMNLDNLRSMDVAELNPLYDIDNRTARLAANLIFKAVQNLSSNA</sequence>
<dbReference type="PANTHER" id="PTHR11358">
    <property type="entry name" value="ARGINASE/AGMATINASE"/>
    <property type="match status" value="1"/>
</dbReference>
<feature type="binding site" evidence="5">
    <location>
        <position position="252"/>
    </location>
    <ligand>
        <name>Mn(2+)</name>
        <dbReference type="ChEBI" id="CHEBI:29035"/>
        <label>1</label>
    </ligand>
</feature>
<dbReference type="EC" id="3.5.3.8" evidence="5 6"/>
<proteinExistence type="inferred from homology"/>
<comment type="cofactor">
    <cofactor evidence="5">
        <name>Mn(2+)</name>
        <dbReference type="ChEBI" id="CHEBI:29035"/>
    </cofactor>
    <text evidence="5">Binds 2 manganese ions per subunit.</text>
</comment>
<dbReference type="InterPro" id="IPR023696">
    <property type="entry name" value="Ureohydrolase_dom_sf"/>
</dbReference>
<organism evidence="9 10">
    <name type="scientific">Sphingobacterium tenebrionis</name>
    <dbReference type="NCBI Taxonomy" id="3111775"/>
    <lineage>
        <taxon>Bacteria</taxon>
        <taxon>Pseudomonadati</taxon>
        <taxon>Bacteroidota</taxon>
        <taxon>Sphingobacteriia</taxon>
        <taxon>Sphingobacteriales</taxon>
        <taxon>Sphingobacteriaceae</taxon>
        <taxon>Sphingobacterium</taxon>
    </lineage>
</organism>
<evidence type="ECO:0000313" key="10">
    <source>
        <dbReference type="Proteomes" id="UP001363035"/>
    </source>
</evidence>
<name>A0ABU8I3J9_9SPHI</name>
<comment type="catalytic activity">
    <reaction evidence="5">
        <text>N-formimidoyl-L-glutamate + H2O = formamide + L-glutamate</text>
        <dbReference type="Rhea" id="RHEA:22492"/>
        <dbReference type="ChEBI" id="CHEBI:15377"/>
        <dbReference type="ChEBI" id="CHEBI:16397"/>
        <dbReference type="ChEBI" id="CHEBI:29985"/>
        <dbReference type="ChEBI" id="CHEBI:58928"/>
        <dbReference type="EC" id="3.5.3.8"/>
    </reaction>
</comment>
<dbReference type="PANTHER" id="PTHR11358:SF35">
    <property type="entry name" value="FORMIMIDOYLGLUTAMASE"/>
    <property type="match status" value="1"/>
</dbReference>
<keyword evidence="4 5" id="KW-0464">Manganese</keyword>
<feature type="binding site" evidence="5">
    <location>
        <position position="161"/>
    </location>
    <ligand>
        <name>Mn(2+)</name>
        <dbReference type="ChEBI" id="CHEBI:29035"/>
        <label>2</label>
    </ligand>
</feature>
<feature type="binding site" evidence="5">
    <location>
        <position position="254"/>
    </location>
    <ligand>
        <name>Mn(2+)</name>
        <dbReference type="ChEBI" id="CHEBI:29035"/>
        <label>2</label>
    </ligand>
</feature>
<feature type="binding site" evidence="5">
    <location>
        <position position="159"/>
    </location>
    <ligand>
        <name>Mn(2+)</name>
        <dbReference type="ChEBI" id="CHEBI:29035"/>
        <label>1</label>
    </ligand>
</feature>
<evidence type="ECO:0000313" key="9">
    <source>
        <dbReference type="EMBL" id="MEI5984307.1"/>
    </source>
</evidence>
<dbReference type="Proteomes" id="UP001363035">
    <property type="component" value="Unassembled WGS sequence"/>
</dbReference>
<dbReference type="RefSeq" id="WP_134777012.1">
    <property type="nucleotide sequence ID" value="NZ_JAYLLN010000008.1"/>
</dbReference>
<keyword evidence="1 5" id="KW-0479">Metal-binding</keyword>
<evidence type="ECO:0000256" key="5">
    <source>
        <dbReference type="HAMAP-Rule" id="MF_00737"/>
    </source>
</evidence>
<protein>
    <recommendedName>
        <fullName evidence="5 6">Formimidoylglutamase</fullName>
        <ecNumber evidence="5 6">3.5.3.8</ecNumber>
    </recommendedName>
    <alternativeName>
        <fullName evidence="5">Formiminoglutamase</fullName>
    </alternativeName>
    <alternativeName>
        <fullName evidence="5">Formiminoglutamate hydrolase</fullName>
    </alternativeName>
</protein>
<dbReference type="CDD" id="cd09988">
    <property type="entry name" value="Formimidoylglutamase"/>
    <property type="match status" value="1"/>
</dbReference>
<dbReference type="Pfam" id="PF00491">
    <property type="entry name" value="Arginase"/>
    <property type="match status" value="1"/>
</dbReference>
<dbReference type="PROSITE" id="PS51409">
    <property type="entry name" value="ARGINASE_2"/>
    <property type="match status" value="1"/>
</dbReference>
<gene>
    <name evidence="5 9" type="primary">hutG</name>
    <name evidence="9" type="ORF">VJ786_05255</name>
</gene>